<proteinExistence type="predicted"/>
<reference evidence="1 2" key="1">
    <citation type="journal article" date="2016" name="Nat. Commun.">
        <title>Thousands of microbial genomes shed light on interconnected biogeochemical processes in an aquifer system.</title>
        <authorList>
            <person name="Anantharaman K."/>
            <person name="Brown C.T."/>
            <person name="Hug L.A."/>
            <person name="Sharon I."/>
            <person name="Castelle C.J."/>
            <person name="Probst A.J."/>
            <person name="Thomas B.C."/>
            <person name="Singh A."/>
            <person name="Wilkins M.J."/>
            <person name="Karaoz U."/>
            <person name="Brodie E.L."/>
            <person name="Williams K.H."/>
            <person name="Hubbard S.S."/>
            <person name="Banfield J.F."/>
        </authorList>
    </citation>
    <scope>NUCLEOTIDE SEQUENCE [LARGE SCALE GENOMIC DNA]</scope>
</reference>
<evidence type="ECO:0000313" key="2">
    <source>
        <dbReference type="Proteomes" id="UP000178936"/>
    </source>
</evidence>
<organism evidence="1 2">
    <name type="scientific">Candidatus Veblenbacteria bacterium RIFOXYA2_FULL_43_9</name>
    <dbReference type="NCBI Taxonomy" id="1802425"/>
    <lineage>
        <taxon>Bacteria</taxon>
        <taxon>Candidatus Vebleniibacteriota</taxon>
    </lineage>
</organism>
<gene>
    <name evidence="1" type="ORF">A2226_01540</name>
</gene>
<dbReference type="Proteomes" id="UP000178936">
    <property type="component" value="Unassembled WGS sequence"/>
</dbReference>
<comment type="caution">
    <text evidence="1">The sequence shown here is derived from an EMBL/GenBank/DDBJ whole genome shotgun (WGS) entry which is preliminary data.</text>
</comment>
<accession>A0A1G2Q7H5</accession>
<dbReference type="AlphaFoldDB" id="A0A1G2Q7H5"/>
<evidence type="ECO:0000313" key="1">
    <source>
        <dbReference type="EMBL" id="OHA55882.1"/>
    </source>
</evidence>
<protein>
    <submittedName>
        <fullName evidence="1">Uncharacterized protein</fullName>
    </submittedName>
</protein>
<sequence length="61" mass="6866">MRNKESCENKHKLVHKIPVITGIGIVTIEPTLTIVIVLNFEHVRITIGISYIWNAILATTL</sequence>
<dbReference type="EMBL" id="MHTB01000002">
    <property type="protein sequence ID" value="OHA55882.1"/>
    <property type="molecule type" value="Genomic_DNA"/>
</dbReference>
<name>A0A1G2Q7H5_9BACT</name>